<dbReference type="EMBL" id="GBRH01273655">
    <property type="protein sequence ID" value="JAD24240.1"/>
    <property type="molecule type" value="Transcribed_RNA"/>
</dbReference>
<organism evidence="1">
    <name type="scientific">Arundo donax</name>
    <name type="common">Giant reed</name>
    <name type="synonym">Donax arundinaceus</name>
    <dbReference type="NCBI Taxonomy" id="35708"/>
    <lineage>
        <taxon>Eukaryota</taxon>
        <taxon>Viridiplantae</taxon>
        <taxon>Streptophyta</taxon>
        <taxon>Embryophyta</taxon>
        <taxon>Tracheophyta</taxon>
        <taxon>Spermatophyta</taxon>
        <taxon>Magnoliopsida</taxon>
        <taxon>Liliopsida</taxon>
        <taxon>Poales</taxon>
        <taxon>Poaceae</taxon>
        <taxon>PACMAD clade</taxon>
        <taxon>Arundinoideae</taxon>
        <taxon>Arundineae</taxon>
        <taxon>Arundo</taxon>
    </lineage>
</organism>
<evidence type="ECO:0000313" key="1">
    <source>
        <dbReference type="EMBL" id="JAD24240.1"/>
    </source>
</evidence>
<reference evidence="1" key="1">
    <citation type="submission" date="2014-09" db="EMBL/GenBank/DDBJ databases">
        <authorList>
            <person name="Magalhaes I.L.F."/>
            <person name="Oliveira U."/>
            <person name="Santos F.R."/>
            <person name="Vidigal T.H.D.A."/>
            <person name="Brescovit A.D."/>
            <person name="Santos A.J."/>
        </authorList>
    </citation>
    <scope>NUCLEOTIDE SEQUENCE</scope>
    <source>
        <tissue evidence="1">Shoot tissue taken approximately 20 cm above the soil surface</tissue>
    </source>
</reference>
<reference evidence="1" key="2">
    <citation type="journal article" date="2015" name="Data Brief">
        <title>Shoot transcriptome of the giant reed, Arundo donax.</title>
        <authorList>
            <person name="Barrero R.A."/>
            <person name="Guerrero F.D."/>
            <person name="Moolhuijzen P."/>
            <person name="Goolsby J.A."/>
            <person name="Tidwell J."/>
            <person name="Bellgard S.E."/>
            <person name="Bellgard M.I."/>
        </authorList>
    </citation>
    <scope>NUCLEOTIDE SEQUENCE</scope>
    <source>
        <tissue evidence="1">Shoot tissue taken approximately 20 cm above the soil surface</tissue>
    </source>
</reference>
<dbReference type="AlphaFoldDB" id="A0A0A8YG49"/>
<protein>
    <submittedName>
        <fullName evidence="1">Uncharacterized protein</fullName>
    </submittedName>
</protein>
<accession>A0A0A8YG49</accession>
<name>A0A0A8YG49_ARUDO</name>
<sequence length="41" mass="4889">MDLCVEHNEGSIHWHKEQGHISALQLPCWWSHICCRQTDCR</sequence>
<proteinExistence type="predicted"/>